<sequence length="215" mass="25077">MIFFDKLTDFVFDERKKISSKAAIIILSILGLVLVDNLIGFSYSYLLNNKIEEVQKLNSIISDKSSDKLTIKYAVKLRNETLLRKNVLEKINDYLSDLSFNKNIEEPKKSDLPKKEVYNIAPNNFWFHFTSGGIYYFFSILMLPLMLFLDKSSSILQRITMSILLFAMFSGIGFFFFWICSLIPMILSNSWLLNYILNLVIQSTIIFLMFKFNKT</sequence>
<keyword evidence="1" id="KW-0472">Membrane</keyword>
<proteinExistence type="predicted"/>
<evidence type="ECO:0000256" key="1">
    <source>
        <dbReference type="SAM" id="Phobius"/>
    </source>
</evidence>
<feature type="transmembrane region" description="Helical" evidence="1">
    <location>
        <begin position="161"/>
        <end position="186"/>
    </location>
</feature>
<evidence type="ECO:0000313" key="2">
    <source>
        <dbReference type="EMBL" id="MBC5836220.1"/>
    </source>
</evidence>
<comment type="caution">
    <text evidence="2">The sequence shown here is derived from an EMBL/GenBank/DDBJ whole genome shotgun (WGS) entry which is preliminary data.</text>
</comment>
<gene>
    <name evidence="2" type="ORF">H8R27_15120</name>
</gene>
<feature type="transmembrane region" description="Helical" evidence="1">
    <location>
        <begin position="22"/>
        <end position="46"/>
    </location>
</feature>
<reference evidence="2 3" key="1">
    <citation type="submission" date="2020-08" db="EMBL/GenBank/DDBJ databases">
        <title>Description of novel Flavobacterium F-408 isolate.</title>
        <authorList>
            <person name="Saticioglu I.B."/>
            <person name="Duman M."/>
            <person name="Altun S."/>
        </authorList>
    </citation>
    <scope>NUCLEOTIDE SEQUENCE [LARGE SCALE GENOMIC DNA]</scope>
    <source>
        <strain evidence="2 3">F-408</strain>
    </source>
</reference>
<feature type="transmembrane region" description="Helical" evidence="1">
    <location>
        <begin position="192"/>
        <end position="210"/>
    </location>
</feature>
<dbReference type="RefSeq" id="WP_166131700.1">
    <property type="nucleotide sequence ID" value="NZ_JAANOQ010000014.1"/>
</dbReference>
<evidence type="ECO:0000313" key="3">
    <source>
        <dbReference type="Proteomes" id="UP000605990"/>
    </source>
</evidence>
<keyword evidence="3" id="KW-1185">Reference proteome</keyword>
<feature type="transmembrane region" description="Helical" evidence="1">
    <location>
        <begin position="125"/>
        <end position="149"/>
    </location>
</feature>
<name>A0ABR7J2E7_9FLAO</name>
<organism evidence="2 3">
    <name type="scientific">Flavobacterium bernardetii</name>
    <dbReference type="NCBI Taxonomy" id="2813823"/>
    <lineage>
        <taxon>Bacteria</taxon>
        <taxon>Pseudomonadati</taxon>
        <taxon>Bacteroidota</taxon>
        <taxon>Flavobacteriia</taxon>
        <taxon>Flavobacteriales</taxon>
        <taxon>Flavobacteriaceae</taxon>
        <taxon>Flavobacterium</taxon>
    </lineage>
</organism>
<keyword evidence="1" id="KW-0812">Transmembrane</keyword>
<keyword evidence="1" id="KW-1133">Transmembrane helix</keyword>
<dbReference type="Proteomes" id="UP000605990">
    <property type="component" value="Unassembled WGS sequence"/>
</dbReference>
<accession>A0ABR7J2E7</accession>
<dbReference type="EMBL" id="JACRUN010000014">
    <property type="protein sequence ID" value="MBC5836220.1"/>
    <property type="molecule type" value="Genomic_DNA"/>
</dbReference>
<protein>
    <submittedName>
        <fullName evidence="2">Uncharacterized protein</fullName>
    </submittedName>
</protein>